<organism evidence="1 2">
    <name type="scientific">Microvirga aerilata</name>
    <dbReference type="NCBI Taxonomy" id="670292"/>
    <lineage>
        <taxon>Bacteria</taxon>
        <taxon>Pseudomonadati</taxon>
        <taxon>Pseudomonadota</taxon>
        <taxon>Alphaproteobacteria</taxon>
        <taxon>Hyphomicrobiales</taxon>
        <taxon>Methylobacteriaceae</taxon>
        <taxon>Microvirga</taxon>
    </lineage>
</organism>
<dbReference type="InterPro" id="IPR007709">
    <property type="entry name" value="N-FG_amidohydro"/>
</dbReference>
<evidence type="ECO:0000313" key="1">
    <source>
        <dbReference type="EMBL" id="MBL0404444.1"/>
    </source>
</evidence>
<dbReference type="Proteomes" id="UP000605848">
    <property type="component" value="Unassembled WGS sequence"/>
</dbReference>
<dbReference type="EMBL" id="JAEQMY010000012">
    <property type="protein sequence ID" value="MBL0404444.1"/>
    <property type="molecule type" value="Genomic_DNA"/>
</dbReference>
<evidence type="ECO:0000313" key="2">
    <source>
        <dbReference type="Proteomes" id="UP000605848"/>
    </source>
</evidence>
<dbReference type="Pfam" id="PF05013">
    <property type="entry name" value="FGase"/>
    <property type="match status" value="1"/>
</dbReference>
<dbReference type="Gene3D" id="3.40.630.40">
    <property type="entry name" value="Zn-dependent exopeptidases"/>
    <property type="match status" value="1"/>
</dbReference>
<name>A0A937CXP4_9HYPH</name>
<proteinExistence type="predicted"/>
<accession>A0A937CXP4</accession>
<dbReference type="RefSeq" id="WP_202059127.1">
    <property type="nucleotide sequence ID" value="NZ_JAEQMY010000012.1"/>
</dbReference>
<reference evidence="1" key="1">
    <citation type="submission" date="2021-01" db="EMBL/GenBank/DDBJ databases">
        <title>Microvirga sp.</title>
        <authorList>
            <person name="Kim M.K."/>
        </authorList>
    </citation>
    <scope>NUCLEOTIDE SEQUENCE</scope>
    <source>
        <strain evidence="1">5420S-16</strain>
    </source>
</reference>
<protein>
    <submittedName>
        <fullName evidence="1">N-formylglutamate amidohydrolase</fullName>
    </submittedName>
</protein>
<dbReference type="AlphaFoldDB" id="A0A937CXP4"/>
<keyword evidence="2" id="KW-1185">Reference proteome</keyword>
<comment type="caution">
    <text evidence="1">The sequence shown here is derived from an EMBL/GenBank/DDBJ whole genome shotgun (WGS) entry which is preliminary data.</text>
</comment>
<dbReference type="SUPFAM" id="SSF53187">
    <property type="entry name" value="Zn-dependent exopeptidases"/>
    <property type="match status" value="1"/>
</dbReference>
<gene>
    <name evidence="1" type="ORF">JKG68_10735</name>
</gene>
<sequence length="238" mass="26924">MPRQIIVHVPHASDVIPPCDSYLIDTRLERNIVTDWYTNDLIVGDQSVTFPFSRVYCDVERFENDPLEAVGQGIYYTKTLGGEPLRERMDDTLRQVMALYRSHHQSLASAIQRALAVSPVCLVDAHSYSDHQASFTGRLDGPDICIGTDQEHSPGHLVDELKALFVKAGYSVCLDSPYAGTMIPQGLRGHRDFSALMLELNKRLYLLDEDPLAIPRPSLGYDRLRLVLKEAMEIIRRR</sequence>